<dbReference type="AlphaFoldDB" id="A0A2H0NFX3"/>
<dbReference type="InterPro" id="IPR013216">
    <property type="entry name" value="Methyltransf_11"/>
</dbReference>
<evidence type="ECO:0000259" key="1">
    <source>
        <dbReference type="Pfam" id="PF08241"/>
    </source>
</evidence>
<dbReference type="GO" id="GO:0008757">
    <property type="term" value="F:S-adenosylmethionine-dependent methyltransferase activity"/>
    <property type="evidence" value="ECO:0007669"/>
    <property type="project" value="InterPro"/>
</dbReference>
<sequence>MEEIKKFLQDKKNDIGHGEQGFSSLLMEKSMRCVEIPWVILRVLKDKHEKVLDLSTTFFDRKYFKVFFESLILSTEDFYSIDIIPFNYKRFADFVETDLLKEKIKFQKADARNIPYPDNFFNQIMCISTIEHIGFDKVNLAGGRSSFDRSKDLPDFFPSLETWTEDFKVMKEMIRVLKPGGKLLLTVPFGGEKIITEKDSLGLYALELRYDNKRLNKLLDFPNIKIEEKKIFVYDNNYGWNDGTSSDSIPQQLSVCCLEIKKTI</sequence>
<dbReference type="InterPro" id="IPR029063">
    <property type="entry name" value="SAM-dependent_MTases_sf"/>
</dbReference>
<organism evidence="2 3">
    <name type="scientific">Candidatus Komeilibacteria bacterium CG11_big_fil_rev_8_21_14_0_20_36_20</name>
    <dbReference type="NCBI Taxonomy" id="1974477"/>
    <lineage>
        <taxon>Bacteria</taxon>
        <taxon>Candidatus Komeiliibacteriota</taxon>
    </lineage>
</organism>
<feature type="domain" description="Methyltransferase type 11" evidence="1">
    <location>
        <begin position="76"/>
        <end position="133"/>
    </location>
</feature>
<evidence type="ECO:0000313" key="2">
    <source>
        <dbReference type="EMBL" id="PIR06976.1"/>
    </source>
</evidence>
<dbReference type="SUPFAM" id="SSF53335">
    <property type="entry name" value="S-adenosyl-L-methionine-dependent methyltransferases"/>
    <property type="match status" value="1"/>
</dbReference>
<dbReference type="Pfam" id="PF08241">
    <property type="entry name" value="Methyltransf_11"/>
    <property type="match status" value="1"/>
</dbReference>
<name>A0A2H0NFX3_9BACT</name>
<dbReference type="Gene3D" id="3.40.50.150">
    <property type="entry name" value="Vaccinia Virus protein VP39"/>
    <property type="match status" value="1"/>
</dbReference>
<evidence type="ECO:0000313" key="3">
    <source>
        <dbReference type="Proteomes" id="UP000230564"/>
    </source>
</evidence>
<proteinExistence type="predicted"/>
<dbReference type="Proteomes" id="UP000230564">
    <property type="component" value="Unassembled WGS sequence"/>
</dbReference>
<reference evidence="2 3" key="1">
    <citation type="submission" date="2017-09" db="EMBL/GenBank/DDBJ databases">
        <title>Depth-based differentiation of microbial function through sediment-hosted aquifers and enrichment of novel symbionts in the deep terrestrial subsurface.</title>
        <authorList>
            <person name="Probst A.J."/>
            <person name="Ladd B."/>
            <person name="Jarett J.K."/>
            <person name="Geller-Mcgrath D.E."/>
            <person name="Sieber C.M."/>
            <person name="Emerson J.B."/>
            <person name="Anantharaman K."/>
            <person name="Thomas B.C."/>
            <person name="Malmstrom R."/>
            <person name="Stieglmeier M."/>
            <person name="Klingl A."/>
            <person name="Woyke T."/>
            <person name="Ryan C.M."/>
            <person name="Banfield J.F."/>
        </authorList>
    </citation>
    <scope>NUCLEOTIDE SEQUENCE [LARGE SCALE GENOMIC DNA]</scope>
    <source>
        <strain evidence="2">CG11_big_fil_rev_8_21_14_0_20_36_20</strain>
    </source>
</reference>
<accession>A0A2H0NFX3</accession>
<dbReference type="EMBL" id="PCWQ01000007">
    <property type="protein sequence ID" value="PIR06976.1"/>
    <property type="molecule type" value="Genomic_DNA"/>
</dbReference>
<protein>
    <recommendedName>
        <fullName evidence="1">Methyltransferase type 11 domain-containing protein</fullName>
    </recommendedName>
</protein>
<comment type="caution">
    <text evidence="2">The sequence shown here is derived from an EMBL/GenBank/DDBJ whole genome shotgun (WGS) entry which is preliminary data.</text>
</comment>
<gene>
    <name evidence="2" type="ORF">COV55_00945</name>
</gene>